<dbReference type="AlphaFoldDB" id="A0A2A9MFZ9"/>
<keyword evidence="3" id="KW-0560">Oxidoreductase</keyword>
<organism evidence="8 9">
    <name type="scientific">Besnoitia besnoiti</name>
    <name type="common">Apicomplexan protozoan</name>
    <dbReference type="NCBI Taxonomy" id="94643"/>
    <lineage>
        <taxon>Eukaryota</taxon>
        <taxon>Sar</taxon>
        <taxon>Alveolata</taxon>
        <taxon>Apicomplexa</taxon>
        <taxon>Conoidasida</taxon>
        <taxon>Coccidia</taxon>
        <taxon>Eucoccidiorida</taxon>
        <taxon>Eimeriorina</taxon>
        <taxon>Sarcocystidae</taxon>
        <taxon>Besnoitia</taxon>
    </lineage>
</organism>
<dbReference type="Pfam" id="PF13905">
    <property type="entry name" value="Thioredoxin_8"/>
    <property type="match status" value="1"/>
</dbReference>
<dbReference type="VEuPathDB" id="ToxoDB:BESB_060780"/>
<evidence type="ECO:0000256" key="2">
    <source>
        <dbReference type="ARBA" id="ARBA00022737"/>
    </source>
</evidence>
<dbReference type="EMBL" id="NWUJ01000005">
    <property type="protein sequence ID" value="PFH35191.1"/>
    <property type="molecule type" value="Genomic_DNA"/>
</dbReference>
<dbReference type="Proteomes" id="UP000224006">
    <property type="component" value="Chromosome V"/>
</dbReference>
<comment type="catalytic activity">
    <reaction evidence="5">
        <text>[protein]-dithiol + NAD(+) = [protein]-disulfide + NADH + H(+)</text>
        <dbReference type="Rhea" id="RHEA:18749"/>
        <dbReference type="Rhea" id="RHEA-COMP:10593"/>
        <dbReference type="Rhea" id="RHEA-COMP:10594"/>
        <dbReference type="ChEBI" id="CHEBI:15378"/>
        <dbReference type="ChEBI" id="CHEBI:29950"/>
        <dbReference type="ChEBI" id="CHEBI:50058"/>
        <dbReference type="ChEBI" id="CHEBI:57540"/>
        <dbReference type="ChEBI" id="CHEBI:57945"/>
        <dbReference type="EC" id="1.8.1.8"/>
    </reaction>
</comment>
<keyword evidence="9" id="KW-1185">Reference proteome</keyword>
<evidence type="ECO:0000259" key="7">
    <source>
        <dbReference type="Pfam" id="PF13905"/>
    </source>
</evidence>
<dbReference type="PANTHER" id="PTHR13871:SF96">
    <property type="entry name" value="THIOREDOXIN DOMAIN-CONTAINING PROTEIN"/>
    <property type="match status" value="1"/>
</dbReference>
<dbReference type="KEGG" id="bbes:BESB_060780"/>
<dbReference type="InterPro" id="IPR012336">
    <property type="entry name" value="Thioredoxin-like_fold"/>
</dbReference>
<sequence>MFASDFLFGNSVVKRTKSGTYAPVGPEYFAGASVALYFAKKSHPKCAQIFAPLRQFYLTTNACSKSPVIEIIYVSVDEDEETYEKARDMMPWCSVEYNSELRKNLISRYRVSEEHQIPGMSQKTVSTTLPLLLVIGPHGEQAGRLDLDTPEEVFLQHWDYKYNKWPLHA</sequence>
<evidence type="ECO:0000256" key="6">
    <source>
        <dbReference type="ARBA" id="ARBA00047804"/>
    </source>
</evidence>
<evidence type="ECO:0000256" key="5">
    <source>
        <dbReference type="ARBA" id="ARBA00047388"/>
    </source>
</evidence>
<proteinExistence type="predicted"/>
<keyword evidence="4" id="KW-0520">NAD</keyword>
<reference evidence="8 9" key="1">
    <citation type="submission" date="2017-09" db="EMBL/GenBank/DDBJ databases">
        <title>Genome sequencing of Besnoitia besnoiti strain Bb-Ger1.</title>
        <authorList>
            <person name="Schares G."/>
            <person name="Venepally P."/>
            <person name="Lorenzi H.A."/>
        </authorList>
    </citation>
    <scope>NUCLEOTIDE SEQUENCE [LARGE SCALE GENOMIC DNA]</scope>
    <source>
        <strain evidence="8 9">Bb-Ger1</strain>
    </source>
</reference>
<dbReference type="OrthoDB" id="409136at2759"/>
<feature type="domain" description="Thioredoxin-like fold" evidence="7">
    <location>
        <begin position="33"/>
        <end position="140"/>
    </location>
</feature>
<evidence type="ECO:0000256" key="4">
    <source>
        <dbReference type="ARBA" id="ARBA00023027"/>
    </source>
</evidence>
<name>A0A2A9MFZ9_BESBE</name>
<gene>
    <name evidence="8" type="ORF">BESB_060780</name>
</gene>
<accession>A0A2A9MFZ9</accession>
<dbReference type="GO" id="GO:0047134">
    <property type="term" value="F:protein-disulfide reductase [NAD(P)H] activity"/>
    <property type="evidence" value="ECO:0007669"/>
    <property type="project" value="UniProtKB-EC"/>
</dbReference>
<evidence type="ECO:0000313" key="9">
    <source>
        <dbReference type="Proteomes" id="UP000224006"/>
    </source>
</evidence>
<dbReference type="PANTHER" id="PTHR13871">
    <property type="entry name" value="THIOREDOXIN"/>
    <property type="match status" value="1"/>
</dbReference>
<dbReference type="InterPro" id="IPR052259">
    <property type="entry name" value="Nucleoredoxin-like"/>
</dbReference>
<dbReference type="Gene3D" id="3.40.30.10">
    <property type="entry name" value="Glutaredoxin"/>
    <property type="match status" value="1"/>
</dbReference>
<evidence type="ECO:0000313" key="8">
    <source>
        <dbReference type="EMBL" id="PFH35191.1"/>
    </source>
</evidence>
<dbReference type="RefSeq" id="XP_029219200.1">
    <property type="nucleotide sequence ID" value="XM_029364492.1"/>
</dbReference>
<dbReference type="GeneID" id="40311006"/>
<evidence type="ECO:0000256" key="3">
    <source>
        <dbReference type="ARBA" id="ARBA00023002"/>
    </source>
</evidence>
<keyword evidence="2" id="KW-0677">Repeat</keyword>
<protein>
    <recommendedName>
        <fullName evidence="1">protein-disulfide reductase</fullName>
        <ecNumber evidence="1">1.8.1.8</ecNumber>
    </recommendedName>
</protein>
<comment type="caution">
    <text evidence="8">The sequence shown here is derived from an EMBL/GenBank/DDBJ whole genome shotgun (WGS) entry which is preliminary data.</text>
</comment>
<dbReference type="EC" id="1.8.1.8" evidence="1"/>
<evidence type="ECO:0000256" key="1">
    <source>
        <dbReference type="ARBA" id="ARBA00012612"/>
    </source>
</evidence>
<comment type="catalytic activity">
    <reaction evidence="6">
        <text>[protein]-dithiol + NADP(+) = [protein]-disulfide + NADPH + H(+)</text>
        <dbReference type="Rhea" id="RHEA:18753"/>
        <dbReference type="Rhea" id="RHEA-COMP:10593"/>
        <dbReference type="Rhea" id="RHEA-COMP:10594"/>
        <dbReference type="ChEBI" id="CHEBI:15378"/>
        <dbReference type="ChEBI" id="CHEBI:29950"/>
        <dbReference type="ChEBI" id="CHEBI:50058"/>
        <dbReference type="ChEBI" id="CHEBI:57783"/>
        <dbReference type="ChEBI" id="CHEBI:58349"/>
        <dbReference type="EC" id="1.8.1.8"/>
    </reaction>
</comment>